<evidence type="ECO:0000313" key="2">
    <source>
        <dbReference type="EMBL" id="OUS48606.1"/>
    </source>
</evidence>
<feature type="compositionally biased region" description="Basic and acidic residues" evidence="1">
    <location>
        <begin position="245"/>
        <end position="255"/>
    </location>
</feature>
<reference evidence="2" key="1">
    <citation type="submission" date="2017-04" db="EMBL/GenBank/DDBJ databases">
        <title>Population genomics of picophytoplankton unveils novel chromosome hypervariability.</title>
        <authorList>
            <consortium name="DOE Joint Genome Institute"/>
            <person name="Blanc-Mathieu R."/>
            <person name="Krasovec M."/>
            <person name="Hebrard M."/>
            <person name="Yau S."/>
            <person name="Desgranges E."/>
            <person name="Martin J."/>
            <person name="Schackwitz W."/>
            <person name="Kuo A."/>
            <person name="Salin G."/>
            <person name="Donnadieu C."/>
            <person name="Desdevises Y."/>
            <person name="Sanchez-Ferandin S."/>
            <person name="Moreau H."/>
            <person name="Rivals E."/>
            <person name="Grigoriev I.V."/>
            <person name="Grimsley N."/>
            <person name="Eyre-Walker A."/>
            <person name="Piganeau G."/>
        </authorList>
    </citation>
    <scope>NUCLEOTIDE SEQUENCE [LARGE SCALE GENOMIC DNA]</scope>
    <source>
        <strain evidence="2">RCC 1115</strain>
    </source>
</reference>
<organism evidence="2">
    <name type="scientific">Ostreococcus tauri</name>
    <name type="common">Marine green alga</name>
    <dbReference type="NCBI Taxonomy" id="70448"/>
    <lineage>
        <taxon>Eukaryota</taxon>
        <taxon>Viridiplantae</taxon>
        <taxon>Chlorophyta</taxon>
        <taxon>Mamiellophyceae</taxon>
        <taxon>Mamiellales</taxon>
        <taxon>Bathycoccaceae</taxon>
        <taxon>Ostreococcus</taxon>
    </lineage>
</organism>
<feature type="region of interest" description="Disordered" evidence="1">
    <location>
        <begin position="245"/>
        <end position="287"/>
    </location>
</feature>
<sequence>MTATAPRTPEELERALATCERALAEQRALGARAAEDFSKHHARALAEARERGRRRSLGMKIALAVTVVLTLISARRGRAVRTVTRARDEALRSLGTCRGDVEALRARGGKVSGTRDGSGRGTGDSTPRTLGQCVETLGEARRENERRASAVEACERRVRAHATGDASYFQDASEAREMLEAMKARMRDKDEALKLVQTRMRVMQYAATLVVMAFAAAAAHPTVRESFLDLVRSSDRRTIERVARDELAQARERSRSRSPARAAVEPTKTPPLSPTRFVRTATKTRIE</sequence>
<gene>
    <name evidence="2" type="ORF">BE221DRAFT_189928</name>
</gene>
<evidence type="ECO:0000256" key="1">
    <source>
        <dbReference type="SAM" id="MobiDB-lite"/>
    </source>
</evidence>
<proteinExistence type="predicted"/>
<dbReference type="AlphaFoldDB" id="A0A1Y5IGB1"/>
<dbReference type="Proteomes" id="UP000195557">
    <property type="component" value="Unassembled WGS sequence"/>
</dbReference>
<accession>A0A1Y5IGB1</accession>
<feature type="region of interest" description="Disordered" evidence="1">
    <location>
        <begin position="108"/>
        <end position="130"/>
    </location>
</feature>
<dbReference type="EMBL" id="KZ155774">
    <property type="protein sequence ID" value="OUS48606.1"/>
    <property type="molecule type" value="Genomic_DNA"/>
</dbReference>
<protein>
    <submittedName>
        <fullName evidence="2">Uncharacterized protein</fullName>
    </submittedName>
</protein>
<name>A0A1Y5IGB1_OSTTA</name>